<accession>A0ABS5YQ09</accession>
<keyword evidence="2" id="KW-0808">Transferase</keyword>
<proteinExistence type="predicted"/>
<organism evidence="2 3">
    <name type="scientific">Paractinoplanes bogorensis</name>
    <dbReference type="NCBI Taxonomy" id="1610840"/>
    <lineage>
        <taxon>Bacteria</taxon>
        <taxon>Bacillati</taxon>
        <taxon>Actinomycetota</taxon>
        <taxon>Actinomycetes</taxon>
        <taxon>Micromonosporales</taxon>
        <taxon>Micromonosporaceae</taxon>
        <taxon>Paractinoplanes</taxon>
    </lineage>
</organism>
<dbReference type="PROSITE" id="PS51186">
    <property type="entry name" value="GNAT"/>
    <property type="match status" value="1"/>
</dbReference>
<name>A0ABS5YQ09_9ACTN</name>
<dbReference type="SUPFAM" id="SSF55729">
    <property type="entry name" value="Acyl-CoA N-acyltransferases (Nat)"/>
    <property type="match status" value="1"/>
</dbReference>
<dbReference type="EC" id="2.3.1.-" evidence="2"/>
<reference evidence="2 3" key="1">
    <citation type="submission" date="2021-06" db="EMBL/GenBank/DDBJ databases">
        <title>Actinoplanes lichenicola sp. nov., and Actinoplanes ovalisporus sp. nov., isolated from lichen in Thailand.</title>
        <authorList>
            <person name="Saeng-In P."/>
            <person name="Kanchanasin P."/>
            <person name="Yuki M."/>
            <person name="Kudo T."/>
            <person name="Ohkuma M."/>
            <person name="Phongsopitanun W."/>
            <person name="Tanasupawat S."/>
        </authorList>
    </citation>
    <scope>NUCLEOTIDE SEQUENCE [LARGE SCALE GENOMIC DNA]</scope>
    <source>
        <strain evidence="2 3">NBRC 110975</strain>
    </source>
</reference>
<keyword evidence="2" id="KW-0012">Acyltransferase</keyword>
<dbReference type="CDD" id="cd04301">
    <property type="entry name" value="NAT_SF"/>
    <property type="match status" value="1"/>
</dbReference>
<dbReference type="Proteomes" id="UP001519654">
    <property type="component" value="Unassembled WGS sequence"/>
</dbReference>
<evidence type="ECO:0000313" key="3">
    <source>
        <dbReference type="Proteomes" id="UP001519654"/>
    </source>
</evidence>
<dbReference type="Pfam" id="PF00583">
    <property type="entry name" value="Acetyltransf_1"/>
    <property type="match status" value="1"/>
</dbReference>
<evidence type="ECO:0000259" key="1">
    <source>
        <dbReference type="PROSITE" id="PS51186"/>
    </source>
</evidence>
<dbReference type="InterPro" id="IPR000182">
    <property type="entry name" value="GNAT_dom"/>
</dbReference>
<feature type="domain" description="N-acetyltransferase" evidence="1">
    <location>
        <begin position="2"/>
        <end position="162"/>
    </location>
</feature>
<evidence type="ECO:0000313" key="2">
    <source>
        <dbReference type="EMBL" id="MBU2665416.1"/>
    </source>
</evidence>
<gene>
    <name evidence="2" type="ORF">KOI35_18065</name>
</gene>
<keyword evidence="3" id="KW-1185">Reference proteome</keyword>
<dbReference type="Gene3D" id="3.40.630.30">
    <property type="match status" value="1"/>
</dbReference>
<dbReference type="GO" id="GO:0016746">
    <property type="term" value="F:acyltransferase activity"/>
    <property type="evidence" value="ECO:0007669"/>
    <property type="project" value="UniProtKB-KW"/>
</dbReference>
<sequence>MIEVRRATAADAAELVRLRAVLFDIPEGSDENGWRRSAASILVRRLSAPSPTMAAFVVDRGSGQLAACAVGIIEERLGGPANPAGLVGYMLNVATDPADRRRGYSRACTSALVDWFRAQGAGVADLRATPTAEPLYSSLGFTRTSDPAMRLRLPTHPESSPH</sequence>
<dbReference type="RefSeq" id="WP_215788622.1">
    <property type="nucleotide sequence ID" value="NZ_JAHKKG010000005.1"/>
</dbReference>
<comment type="caution">
    <text evidence="2">The sequence shown here is derived from an EMBL/GenBank/DDBJ whole genome shotgun (WGS) entry which is preliminary data.</text>
</comment>
<dbReference type="EMBL" id="JAHKKG010000005">
    <property type="protein sequence ID" value="MBU2665416.1"/>
    <property type="molecule type" value="Genomic_DNA"/>
</dbReference>
<dbReference type="InterPro" id="IPR016181">
    <property type="entry name" value="Acyl_CoA_acyltransferase"/>
</dbReference>
<protein>
    <submittedName>
        <fullName evidence="2">GNAT family N-acetyltransferase</fullName>
        <ecNumber evidence="2">2.3.1.-</ecNumber>
    </submittedName>
</protein>